<sequence length="88" mass="9517">MARPERTFRPAELEEDAPPPYAATATESDSTAVPDPDQFADHTATAYSLLPSHVLRAWTDAINHDDGGGDCRAIAIAVSTVPDAFYDW</sequence>
<proteinExistence type="predicted"/>
<feature type="compositionally biased region" description="Basic and acidic residues" evidence="1">
    <location>
        <begin position="1"/>
        <end position="12"/>
    </location>
</feature>
<gene>
    <name evidence="2" type="ORF">BGZ96_001781</name>
</gene>
<evidence type="ECO:0000313" key="3">
    <source>
        <dbReference type="Proteomes" id="UP001194696"/>
    </source>
</evidence>
<reference evidence="2 3" key="1">
    <citation type="journal article" date="2020" name="Fungal Divers.">
        <title>Resolving the Mortierellaceae phylogeny through synthesis of multi-gene phylogenetics and phylogenomics.</title>
        <authorList>
            <person name="Vandepol N."/>
            <person name="Liber J."/>
            <person name="Desiro A."/>
            <person name="Na H."/>
            <person name="Kennedy M."/>
            <person name="Barry K."/>
            <person name="Grigoriev I.V."/>
            <person name="Miller A.N."/>
            <person name="O'Donnell K."/>
            <person name="Stajich J.E."/>
            <person name="Bonito G."/>
        </authorList>
    </citation>
    <scope>NUCLEOTIDE SEQUENCE [LARGE SCALE GENOMIC DNA]</scope>
    <source>
        <strain evidence="2 3">AD045</strain>
    </source>
</reference>
<organism evidence="2 3">
    <name type="scientific">Linnemannia gamsii</name>
    <dbReference type="NCBI Taxonomy" id="64522"/>
    <lineage>
        <taxon>Eukaryota</taxon>
        <taxon>Fungi</taxon>
        <taxon>Fungi incertae sedis</taxon>
        <taxon>Mucoromycota</taxon>
        <taxon>Mortierellomycotina</taxon>
        <taxon>Mortierellomycetes</taxon>
        <taxon>Mortierellales</taxon>
        <taxon>Mortierellaceae</taxon>
        <taxon>Linnemannia</taxon>
    </lineage>
</organism>
<dbReference type="EMBL" id="JAAAIM010001309">
    <property type="protein sequence ID" value="KAG0279876.1"/>
    <property type="molecule type" value="Genomic_DNA"/>
</dbReference>
<feature type="region of interest" description="Disordered" evidence="1">
    <location>
        <begin position="1"/>
        <end position="39"/>
    </location>
</feature>
<accession>A0ABQ7JLQ2</accession>
<comment type="caution">
    <text evidence="2">The sequence shown here is derived from an EMBL/GenBank/DDBJ whole genome shotgun (WGS) entry which is preliminary data.</text>
</comment>
<name>A0ABQ7JLQ2_9FUNG</name>
<protein>
    <submittedName>
        <fullName evidence="2">Uncharacterized protein</fullName>
    </submittedName>
</protein>
<evidence type="ECO:0000313" key="2">
    <source>
        <dbReference type="EMBL" id="KAG0279876.1"/>
    </source>
</evidence>
<evidence type="ECO:0000256" key="1">
    <source>
        <dbReference type="SAM" id="MobiDB-lite"/>
    </source>
</evidence>
<dbReference type="Proteomes" id="UP001194696">
    <property type="component" value="Unassembled WGS sequence"/>
</dbReference>
<keyword evidence="3" id="KW-1185">Reference proteome</keyword>